<keyword evidence="2" id="KW-1185">Reference proteome</keyword>
<evidence type="ECO:0000313" key="2">
    <source>
        <dbReference type="Proteomes" id="UP001144978"/>
    </source>
</evidence>
<dbReference type="EMBL" id="JANSHE010007125">
    <property type="protein sequence ID" value="KAJ2965188.1"/>
    <property type="molecule type" value="Genomic_DNA"/>
</dbReference>
<accession>A0ACC1MEN4</accession>
<gene>
    <name evidence="1" type="ORF">NUW54_g14203</name>
</gene>
<reference evidence="1" key="1">
    <citation type="submission" date="2022-08" db="EMBL/GenBank/DDBJ databases">
        <title>Genome Sequence of Pycnoporus sanguineus.</title>
        <authorList>
            <person name="Buettner E."/>
        </authorList>
    </citation>
    <scope>NUCLEOTIDE SEQUENCE</scope>
    <source>
        <strain evidence="1">CG-C14</strain>
    </source>
</reference>
<protein>
    <submittedName>
        <fullName evidence="1">Uncharacterized protein</fullName>
    </submittedName>
</protein>
<proteinExistence type="predicted"/>
<comment type="caution">
    <text evidence="1">The sequence shown here is derived from an EMBL/GenBank/DDBJ whole genome shotgun (WGS) entry which is preliminary data.</text>
</comment>
<organism evidence="1 2">
    <name type="scientific">Trametes sanguinea</name>
    <dbReference type="NCBI Taxonomy" id="158606"/>
    <lineage>
        <taxon>Eukaryota</taxon>
        <taxon>Fungi</taxon>
        <taxon>Dikarya</taxon>
        <taxon>Basidiomycota</taxon>
        <taxon>Agaricomycotina</taxon>
        <taxon>Agaricomycetes</taxon>
        <taxon>Polyporales</taxon>
        <taxon>Polyporaceae</taxon>
        <taxon>Trametes</taxon>
    </lineage>
</organism>
<sequence>MRDTHEHTTNEHYCMEGNCYITDRHRSIRTIRTGLRTPATSSPPSGRDEISKSVEKRDAATPQGKGNQDKAARAQLRARGETHGTDDESTDGEQAVTGADAASASLDPLTCSPSACSSCR</sequence>
<name>A0ACC1MEN4_9APHY</name>
<evidence type="ECO:0000313" key="1">
    <source>
        <dbReference type="EMBL" id="KAJ2965188.1"/>
    </source>
</evidence>
<dbReference type="Proteomes" id="UP001144978">
    <property type="component" value="Unassembled WGS sequence"/>
</dbReference>